<reference evidence="2" key="1">
    <citation type="submission" date="2017-02" db="EMBL/GenBank/DDBJ databases">
        <authorList>
            <person name="Varghese N."/>
            <person name="Submissions S."/>
        </authorList>
    </citation>
    <scope>NUCLEOTIDE SEQUENCE [LARGE SCALE GENOMIC DNA]</scope>
    <source>
        <strain evidence="2">DSM 23546</strain>
    </source>
</reference>
<evidence type="ECO:0000313" key="1">
    <source>
        <dbReference type="EMBL" id="SKB41318.1"/>
    </source>
</evidence>
<proteinExistence type="predicted"/>
<dbReference type="STRING" id="561365.SAMN05660866_01339"/>
<sequence>MIRKFTINHKVNLINDNIIWQTNTSLFYQKEDSEWGFEVEVSNIFDTKFKQQSSFSDFLITDQRTFILPRMVMLKVSYKL</sequence>
<dbReference type="OrthoDB" id="603275at2"/>
<name>A0A1T5B237_9FLAO</name>
<gene>
    <name evidence="1" type="ORF">SAMN05660866_01339</name>
</gene>
<accession>A0A1T5B237</accession>
<keyword evidence="2" id="KW-1185">Reference proteome</keyword>
<dbReference type="AlphaFoldDB" id="A0A1T5B237"/>
<dbReference type="RefSeq" id="WP_079511822.1">
    <property type="nucleotide sequence ID" value="NZ_FUYL01000003.1"/>
</dbReference>
<dbReference type="Proteomes" id="UP000190339">
    <property type="component" value="Unassembled WGS sequence"/>
</dbReference>
<dbReference type="EMBL" id="FUYL01000003">
    <property type="protein sequence ID" value="SKB41318.1"/>
    <property type="molecule type" value="Genomic_DNA"/>
</dbReference>
<protein>
    <submittedName>
        <fullName evidence="1">Uncharacterized protein</fullName>
    </submittedName>
</protein>
<organism evidence="1 2">
    <name type="scientific">Maribacter arcticus</name>
    <dbReference type="NCBI Taxonomy" id="561365"/>
    <lineage>
        <taxon>Bacteria</taxon>
        <taxon>Pseudomonadati</taxon>
        <taxon>Bacteroidota</taxon>
        <taxon>Flavobacteriia</taxon>
        <taxon>Flavobacteriales</taxon>
        <taxon>Flavobacteriaceae</taxon>
        <taxon>Maribacter</taxon>
    </lineage>
</organism>
<evidence type="ECO:0000313" key="2">
    <source>
        <dbReference type="Proteomes" id="UP000190339"/>
    </source>
</evidence>
<dbReference type="SUPFAM" id="SSF56935">
    <property type="entry name" value="Porins"/>
    <property type="match status" value="1"/>
</dbReference>